<gene>
    <name evidence="2" type="ORF">J2Z17_001352</name>
</gene>
<dbReference type="Proteomes" id="UP000759443">
    <property type="component" value="Unassembled WGS sequence"/>
</dbReference>
<evidence type="ECO:0000259" key="1">
    <source>
        <dbReference type="Pfam" id="PF09361"/>
    </source>
</evidence>
<organism evidence="2 3">
    <name type="scientific">Rhizobium halophytocola</name>
    <dbReference type="NCBI Taxonomy" id="735519"/>
    <lineage>
        <taxon>Bacteria</taxon>
        <taxon>Pseudomonadati</taxon>
        <taxon>Pseudomonadota</taxon>
        <taxon>Alphaproteobacteria</taxon>
        <taxon>Hyphomicrobiales</taxon>
        <taxon>Rhizobiaceae</taxon>
        <taxon>Rhizobium/Agrobacterium group</taxon>
        <taxon>Rhizobium</taxon>
    </lineage>
</organism>
<reference evidence="2 3" key="1">
    <citation type="submission" date="2021-03" db="EMBL/GenBank/DDBJ databases">
        <title>Genomic Encyclopedia of Type Strains, Phase IV (KMG-IV): sequencing the most valuable type-strain genomes for metagenomic binning, comparative biology and taxonomic classification.</title>
        <authorList>
            <person name="Goeker M."/>
        </authorList>
    </citation>
    <scope>NUCLEOTIDE SEQUENCE [LARGE SCALE GENOMIC DNA]</scope>
    <source>
        <strain evidence="2 3">DSM 21600</strain>
    </source>
</reference>
<proteinExistence type="predicted"/>
<feature type="domain" description="Phasin" evidence="1">
    <location>
        <begin position="5"/>
        <end position="104"/>
    </location>
</feature>
<dbReference type="Pfam" id="PF09361">
    <property type="entry name" value="Phasin_2"/>
    <property type="match status" value="1"/>
</dbReference>
<dbReference type="RefSeq" id="WP_209943406.1">
    <property type="nucleotide sequence ID" value="NZ_JAGGJU010000003.1"/>
</dbReference>
<protein>
    <recommendedName>
        <fullName evidence="1">Phasin domain-containing protein</fullName>
    </recommendedName>
</protein>
<comment type="caution">
    <text evidence="2">The sequence shown here is derived from an EMBL/GenBank/DDBJ whole genome shotgun (WGS) entry which is preliminary data.</text>
</comment>
<accession>A0ABS4DW55</accession>
<evidence type="ECO:0000313" key="2">
    <source>
        <dbReference type="EMBL" id="MBP1849931.1"/>
    </source>
</evidence>
<keyword evidence="3" id="KW-1185">Reference proteome</keyword>
<name>A0ABS4DW55_9HYPH</name>
<sequence>MFNFEEANKQSKEVMDTALKNYSEVAKAFQAIAAEASEYSKKSFQDMTSYMEALTGVKSIEAAVELQQGYVKSSYEGFIAEATKLSEMYSDLAKTAYKPVETQMKKATPAAAKVAA</sequence>
<dbReference type="InterPro" id="IPR018968">
    <property type="entry name" value="Phasin"/>
</dbReference>
<dbReference type="EMBL" id="JAGGJU010000003">
    <property type="protein sequence ID" value="MBP1849931.1"/>
    <property type="molecule type" value="Genomic_DNA"/>
</dbReference>
<evidence type="ECO:0000313" key="3">
    <source>
        <dbReference type="Proteomes" id="UP000759443"/>
    </source>
</evidence>